<feature type="compositionally biased region" description="Basic and acidic residues" evidence="2">
    <location>
        <begin position="38"/>
        <end position="48"/>
    </location>
</feature>
<keyword evidence="1" id="KW-0862">Zinc</keyword>
<dbReference type="RefSeq" id="XP_053026949.1">
    <property type="nucleotide sequence ID" value="XM_053162976.1"/>
</dbReference>
<feature type="region of interest" description="Disordered" evidence="2">
    <location>
        <begin position="376"/>
        <end position="403"/>
    </location>
</feature>
<keyword evidence="1" id="KW-0479">Metal-binding</keyword>
<dbReference type="PANTHER" id="PTHR36167">
    <property type="entry name" value="C2H2 FINGER DOMAIN TRANSCRIPTION FACTOR (EUROFUNG)-RELATED"/>
    <property type="match status" value="1"/>
</dbReference>
<evidence type="ECO:0000259" key="3">
    <source>
        <dbReference type="PROSITE" id="PS50157"/>
    </source>
</evidence>
<name>A0ABY7D1D6_9BASI</name>
<keyword evidence="1" id="KW-0863">Zinc-finger</keyword>
<keyword evidence="5" id="KW-1185">Reference proteome</keyword>
<reference evidence="4" key="1">
    <citation type="submission" date="2022-10" db="EMBL/GenBank/DDBJ databases">
        <title>Puccinia triticina Genome sequencing and assembly.</title>
        <authorList>
            <person name="Li C."/>
        </authorList>
    </citation>
    <scope>NUCLEOTIDE SEQUENCE</scope>
    <source>
        <strain evidence="4">Pt15</strain>
    </source>
</reference>
<feature type="region of interest" description="Disordered" evidence="2">
    <location>
        <begin position="149"/>
        <end position="216"/>
    </location>
</feature>
<feature type="domain" description="C2H2-type" evidence="3">
    <location>
        <begin position="334"/>
        <end position="365"/>
    </location>
</feature>
<feature type="compositionally biased region" description="Basic and acidic residues" evidence="2">
    <location>
        <begin position="376"/>
        <end position="386"/>
    </location>
</feature>
<dbReference type="PROSITE" id="PS00028">
    <property type="entry name" value="ZINC_FINGER_C2H2_1"/>
    <property type="match status" value="1"/>
</dbReference>
<feature type="compositionally biased region" description="Low complexity" evidence="2">
    <location>
        <begin position="433"/>
        <end position="453"/>
    </location>
</feature>
<dbReference type="InterPro" id="IPR039327">
    <property type="entry name" value="CON7-like"/>
</dbReference>
<evidence type="ECO:0000256" key="2">
    <source>
        <dbReference type="SAM" id="MobiDB-lite"/>
    </source>
</evidence>
<dbReference type="InterPro" id="IPR013087">
    <property type="entry name" value="Znf_C2H2_type"/>
</dbReference>
<accession>A0ABY7D1D6</accession>
<dbReference type="PANTHER" id="PTHR36167:SF3">
    <property type="entry name" value="C2H2 FINGER DOMAIN TRANSCRIPTION FACTOR (EUROFUNG)-RELATED"/>
    <property type="match status" value="1"/>
</dbReference>
<sequence length="513" mass="55008">MQQHQPHEAFFAFTVPPKPASQQHLLASIVTDLDGHRAQFDLHPRDPHSASPTTTGSAPRASFPNPQPRSAHPSSPLPAPAQTSNCAVNLHQSRPMTAPGAAWVASHHPLPDALDFASAHLGLFGQASPYSLHPASLSAAPLAKTLSADFPSLRHPSPPGMPANHGSSAASSDPDLGLHQDPPRPVSPLRAGGPPAHSADSSPESPGSASDPDPALGYIHALPPSSVFHTLRPSTHAGTSSAFGLLDRRPHPQRPNTGYPGFFDPAAFNALQPFPSRPHIFPNHSSHIYAPTAAQYSHGPGALDAHDRLYNFNILPGAPRKRARRRFDEVERLYDCNYPGCSKAYGTLNHLNAHISMQKHGPKRLPQEFKEIRKEWRARKKAEAEARAAALKHPTPTAGPQEYASQEYAPQEYATQEYASQEYATQEYGAGRPPGLSSESSPASSAGRASFPAHFRLPPPTSGAEWPGPRAPAIPEHPEYFLPHPGDPHPLQPLTPSLAHPLLPPASSVHHSC</sequence>
<dbReference type="EMBL" id="CP110434">
    <property type="protein sequence ID" value="WAQ91394.1"/>
    <property type="molecule type" value="Genomic_DNA"/>
</dbReference>
<dbReference type="Proteomes" id="UP001164743">
    <property type="component" value="Chromosome 14A"/>
</dbReference>
<evidence type="ECO:0000313" key="5">
    <source>
        <dbReference type="Proteomes" id="UP001164743"/>
    </source>
</evidence>
<gene>
    <name evidence="4" type="ORF">PtA15_14A277</name>
</gene>
<evidence type="ECO:0000256" key="1">
    <source>
        <dbReference type="PROSITE-ProRule" id="PRU00042"/>
    </source>
</evidence>
<feature type="compositionally biased region" description="Polar residues" evidence="2">
    <location>
        <begin position="199"/>
        <end position="208"/>
    </location>
</feature>
<proteinExistence type="predicted"/>
<evidence type="ECO:0000313" key="4">
    <source>
        <dbReference type="EMBL" id="WAQ91394.1"/>
    </source>
</evidence>
<organism evidence="4 5">
    <name type="scientific">Puccinia triticina</name>
    <dbReference type="NCBI Taxonomy" id="208348"/>
    <lineage>
        <taxon>Eukaryota</taxon>
        <taxon>Fungi</taxon>
        <taxon>Dikarya</taxon>
        <taxon>Basidiomycota</taxon>
        <taxon>Pucciniomycotina</taxon>
        <taxon>Pucciniomycetes</taxon>
        <taxon>Pucciniales</taxon>
        <taxon>Pucciniaceae</taxon>
        <taxon>Puccinia</taxon>
    </lineage>
</organism>
<feature type="region of interest" description="Disordered" evidence="2">
    <location>
        <begin position="428"/>
        <end position="513"/>
    </location>
</feature>
<feature type="compositionally biased region" description="Low complexity" evidence="2">
    <location>
        <begin position="494"/>
        <end position="513"/>
    </location>
</feature>
<dbReference type="PROSITE" id="PS50157">
    <property type="entry name" value="ZINC_FINGER_C2H2_2"/>
    <property type="match status" value="1"/>
</dbReference>
<dbReference type="Gene3D" id="3.30.160.60">
    <property type="entry name" value="Classic Zinc Finger"/>
    <property type="match status" value="1"/>
</dbReference>
<dbReference type="GeneID" id="77803871"/>
<protein>
    <recommendedName>
        <fullName evidence="3">C2H2-type domain-containing protein</fullName>
    </recommendedName>
</protein>
<feature type="region of interest" description="Disordered" evidence="2">
    <location>
        <begin position="38"/>
        <end position="83"/>
    </location>
</feature>